<evidence type="ECO:0000313" key="3">
    <source>
        <dbReference type="Proteomes" id="UP001516400"/>
    </source>
</evidence>
<proteinExistence type="predicted"/>
<comment type="caution">
    <text evidence="2">The sequence shown here is derived from an EMBL/GenBank/DDBJ whole genome shotgun (WGS) entry which is preliminary data.</text>
</comment>
<keyword evidence="3" id="KW-1185">Reference proteome</keyword>
<reference evidence="2 3" key="1">
    <citation type="journal article" date="2021" name="BMC Biol.">
        <title>Horizontally acquired antibacterial genes associated with adaptive radiation of ladybird beetles.</title>
        <authorList>
            <person name="Li H.S."/>
            <person name="Tang X.F."/>
            <person name="Huang Y.H."/>
            <person name="Xu Z.Y."/>
            <person name="Chen M.L."/>
            <person name="Du X.Y."/>
            <person name="Qiu B.Y."/>
            <person name="Chen P.T."/>
            <person name="Zhang W."/>
            <person name="Slipinski A."/>
            <person name="Escalona H.E."/>
            <person name="Waterhouse R.M."/>
            <person name="Zwick A."/>
            <person name="Pang H."/>
        </authorList>
    </citation>
    <scope>NUCLEOTIDE SEQUENCE [LARGE SCALE GENOMIC DNA]</scope>
    <source>
        <strain evidence="2">SYSU2018</strain>
    </source>
</reference>
<dbReference type="AlphaFoldDB" id="A0ABD2NMJ9"/>
<evidence type="ECO:0000313" key="2">
    <source>
        <dbReference type="EMBL" id="KAL3279545.1"/>
    </source>
</evidence>
<gene>
    <name evidence="2" type="ORF">HHI36_017052</name>
</gene>
<name>A0ABD2NMJ9_9CUCU</name>
<feature type="compositionally biased region" description="Polar residues" evidence="1">
    <location>
        <begin position="50"/>
        <end position="75"/>
    </location>
</feature>
<sequence>TMQDVLRLHSSGDMNIEWIHHDKDIPAVIIHDKLMTDAAGLLRPIKSEHSYSLSSDGGSLPNSPRSLRKNGNYTS</sequence>
<evidence type="ECO:0000256" key="1">
    <source>
        <dbReference type="SAM" id="MobiDB-lite"/>
    </source>
</evidence>
<dbReference type="EMBL" id="JABFTP020000124">
    <property type="protein sequence ID" value="KAL3279545.1"/>
    <property type="molecule type" value="Genomic_DNA"/>
</dbReference>
<organism evidence="2 3">
    <name type="scientific">Cryptolaemus montrouzieri</name>
    <dbReference type="NCBI Taxonomy" id="559131"/>
    <lineage>
        <taxon>Eukaryota</taxon>
        <taxon>Metazoa</taxon>
        <taxon>Ecdysozoa</taxon>
        <taxon>Arthropoda</taxon>
        <taxon>Hexapoda</taxon>
        <taxon>Insecta</taxon>
        <taxon>Pterygota</taxon>
        <taxon>Neoptera</taxon>
        <taxon>Endopterygota</taxon>
        <taxon>Coleoptera</taxon>
        <taxon>Polyphaga</taxon>
        <taxon>Cucujiformia</taxon>
        <taxon>Coccinelloidea</taxon>
        <taxon>Coccinellidae</taxon>
        <taxon>Scymninae</taxon>
        <taxon>Scymnini</taxon>
        <taxon>Cryptolaemus</taxon>
    </lineage>
</organism>
<feature type="region of interest" description="Disordered" evidence="1">
    <location>
        <begin position="49"/>
        <end position="75"/>
    </location>
</feature>
<protein>
    <submittedName>
        <fullName evidence="2">Uncharacterized protein</fullName>
    </submittedName>
</protein>
<feature type="non-terminal residue" evidence="2">
    <location>
        <position position="1"/>
    </location>
</feature>
<dbReference type="Proteomes" id="UP001516400">
    <property type="component" value="Unassembled WGS sequence"/>
</dbReference>
<accession>A0ABD2NMJ9</accession>